<feature type="transmembrane region" description="Helical" evidence="1">
    <location>
        <begin position="276"/>
        <end position="300"/>
    </location>
</feature>
<evidence type="ECO:0000256" key="1">
    <source>
        <dbReference type="SAM" id="Phobius"/>
    </source>
</evidence>
<keyword evidence="1" id="KW-0812">Transmembrane</keyword>
<dbReference type="OrthoDB" id="7335270at2"/>
<feature type="transmembrane region" description="Helical" evidence="1">
    <location>
        <begin position="220"/>
        <end position="237"/>
    </location>
</feature>
<sequence>MSPAPLLLIGVAAGSVSALLYAAAASGSALALMLLYVAPLPILLAGVGWRHHAGLAGAAFGMVALTLAIGPKTGLYFALAVGLPAWWLAYLALLARVDAATGVTEWYPVGRLVAWCAGLGALLVAATVPLVGSTLEEYRAALRDVFSKALMGASPGGEAPQLPGGQDPKAVIELMTIAAPGLAATVWTLSTLLNLWLAGRICRSSGRLVRPWPDLAAMDPPRAAALILAAGFLGSFLPGLPGLIAALFAATFLLVFTLLGLAVMHVTTRAAPARGLILFALYALLMLQPWIALFLAGLGLSEQLFGIRRRFGPPPGGPPPTAPANLP</sequence>
<feature type="transmembrane region" description="Helical" evidence="1">
    <location>
        <begin position="28"/>
        <end position="46"/>
    </location>
</feature>
<dbReference type="Pfam" id="PF09991">
    <property type="entry name" value="DUF2232"/>
    <property type="match status" value="1"/>
</dbReference>
<protein>
    <submittedName>
        <fullName evidence="2">DUF2232 domain-containing protein</fullName>
    </submittedName>
</protein>
<gene>
    <name evidence="2" type="ORF">EK403_05250</name>
</gene>
<feature type="transmembrane region" description="Helical" evidence="1">
    <location>
        <begin position="177"/>
        <end position="199"/>
    </location>
</feature>
<keyword evidence="1" id="KW-0472">Membrane</keyword>
<organism evidence="2 3">
    <name type="scientific">Hansschlegelia zhihuaiae</name>
    <dbReference type="NCBI Taxonomy" id="405005"/>
    <lineage>
        <taxon>Bacteria</taxon>
        <taxon>Pseudomonadati</taxon>
        <taxon>Pseudomonadota</taxon>
        <taxon>Alphaproteobacteria</taxon>
        <taxon>Hyphomicrobiales</taxon>
        <taxon>Methylopilaceae</taxon>
        <taxon>Hansschlegelia</taxon>
    </lineage>
</organism>
<evidence type="ECO:0000313" key="2">
    <source>
        <dbReference type="EMBL" id="RXF74783.1"/>
    </source>
</evidence>
<dbReference type="AlphaFoldDB" id="A0A4Q0MMH2"/>
<evidence type="ECO:0000313" key="3">
    <source>
        <dbReference type="Proteomes" id="UP000289708"/>
    </source>
</evidence>
<dbReference type="InterPro" id="IPR018710">
    <property type="entry name" value="DUF2232"/>
</dbReference>
<feature type="transmembrane region" description="Helical" evidence="1">
    <location>
        <begin position="243"/>
        <end position="264"/>
    </location>
</feature>
<dbReference type="Proteomes" id="UP000289708">
    <property type="component" value="Unassembled WGS sequence"/>
</dbReference>
<accession>A0A4Q0MMH2</accession>
<feature type="transmembrane region" description="Helical" evidence="1">
    <location>
        <begin position="76"/>
        <end position="97"/>
    </location>
</feature>
<dbReference type="EMBL" id="RYFI01000003">
    <property type="protein sequence ID" value="RXF74783.1"/>
    <property type="molecule type" value="Genomic_DNA"/>
</dbReference>
<feature type="transmembrane region" description="Helical" evidence="1">
    <location>
        <begin position="53"/>
        <end position="70"/>
    </location>
</feature>
<proteinExistence type="predicted"/>
<reference evidence="2 3" key="1">
    <citation type="submission" date="2018-12" db="EMBL/GenBank/DDBJ databases">
        <title>bacterium Hansschlegelia zhihuaiae S113.</title>
        <authorList>
            <person name="He J."/>
        </authorList>
    </citation>
    <scope>NUCLEOTIDE SEQUENCE [LARGE SCALE GENOMIC DNA]</scope>
    <source>
        <strain evidence="2 3">S 113</strain>
    </source>
</reference>
<keyword evidence="1" id="KW-1133">Transmembrane helix</keyword>
<dbReference type="RefSeq" id="WP_128776434.1">
    <property type="nucleotide sequence ID" value="NZ_RYFI01000003.1"/>
</dbReference>
<feature type="transmembrane region" description="Helical" evidence="1">
    <location>
        <begin position="109"/>
        <end position="132"/>
    </location>
</feature>
<keyword evidence="3" id="KW-1185">Reference proteome</keyword>
<name>A0A4Q0MMH2_9HYPH</name>
<comment type="caution">
    <text evidence="2">The sequence shown here is derived from an EMBL/GenBank/DDBJ whole genome shotgun (WGS) entry which is preliminary data.</text>
</comment>